<reference evidence="1" key="1">
    <citation type="journal article" date="2018" name="Data Brief">
        <title>Genome sequence data from 17 accessions of Ensete ventricosum, a staple food crop for millions in Ethiopia.</title>
        <authorList>
            <person name="Yemataw Z."/>
            <person name="Muzemil S."/>
            <person name="Ambachew D."/>
            <person name="Tripathi L."/>
            <person name="Tesfaye K."/>
            <person name="Chala A."/>
            <person name="Farbos A."/>
            <person name="O'Neill P."/>
            <person name="Moore K."/>
            <person name="Grant M."/>
            <person name="Studholme D.J."/>
        </authorList>
    </citation>
    <scope>NUCLEOTIDE SEQUENCE [LARGE SCALE GENOMIC DNA]</scope>
    <source>
        <tissue evidence="1">Leaf</tissue>
    </source>
</reference>
<accession>A0A445MGR5</accession>
<dbReference type="AlphaFoldDB" id="A0A445MGR5"/>
<gene>
    <name evidence="1" type="ORF">BHM03_00024054</name>
</gene>
<sequence length="104" mass="11482">MTIRGLAKVKSMHQAGVRTMRLGTRPECVRSSPRVSGVCQDGTREFTGRRPRLTERLSGVAERLARSWEGIEKITRNTPGDRQGKTVRLAIGDFGGCRITGVRS</sequence>
<evidence type="ECO:0000313" key="1">
    <source>
        <dbReference type="EMBL" id="RZR73430.1"/>
    </source>
</evidence>
<organism evidence="1">
    <name type="scientific">Ensete ventricosum</name>
    <name type="common">Abyssinian banana</name>
    <name type="synonym">Musa ensete</name>
    <dbReference type="NCBI Taxonomy" id="4639"/>
    <lineage>
        <taxon>Eukaryota</taxon>
        <taxon>Viridiplantae</taxon>
        <taxon>Streptophyta</taxon>
        <taxon>Embryophyta</taxon>
        <taxon>Tracheophyta</taxon>
        <taxon>Spermatophyta</taxon>
        <taxon>Magnoliopsida</taxon>
        <taxon>Liliopsida</taxon>
        <taxon>Zingiberales</taxon>
        <taxon>Musaceae</taxon>
        <taxon>Ensete</taxon>
    </lineage>
</organism>
<protein>
    <submittedName>
        <fullName evidence="1">Uncharacterized protein</fullName>
    </submittedName>
</protein>
<dbReference type="Proteomes" id="UP000290560">
    <property type="component" value="Unassembled WGS sequence"/>
</dbReference>
<name>A0A445MGR5_ENSVE</name>
<dbReference type="EMBL" id="KV875917">
    <property type="protein sequence ID" value="RZR73430.1"/>
    <property type="molecule type" value="Genomic_DNA"/>
</dbReference>
<proteinExistence type="predicted"/>